<dbReference type="EMBL" id="SKFG01000016">
    <property type="protein sequence ID" value="TCZ75820.1"/>
    <property type="molecule type" value="Genomic_DNA"/>
</dbReference>
<name>A0A4R4EA86_9BACL</name>
<organism evidence="1 2">
    <name type="scientific">Paenibacillus albiflavus</name>
    <dbReference type="NCBI Taxonomy" id="2545760"/>
    <lineage>
        <taxon>Bacteria</taxon>
        <taxon>Bacillati</taxon>
        <taxon>Bacillota</taxon>
        <taxon>Bacilli</taxon>
        <taxon>Bacillales</taxon>
        <taxon>Paenibacillaceae</taxon>
        <taxon>Paenibacillus</taxon>
    </lineage>
</organism>
<dbReference type="AlphaFoldDB" id="A0A4R4EA86"/>
<evidence type="ECO:0008006" key="3">
    <source>
        <dbReference type="Google" id="ProtNLM"/>
    </source>
</evidence>
<protein>
    <recommendedName>
        <fullName evidence="3">DUF5050 domain-containing protein</fullName>
    </recommendedName>
</protein>
<evidence type="ECO:0000313" key="1">
    <source>
        <dbReference type="EMBL" id="TCZ75820.1"/>
    </source>
</evidence>
<dbReference type="SUPFAM" id="SSF82171">
    <property type="entry name" value="DPP6 N-terminal domain-like"/>
    <property type="match status" value="1"/>
</dbReference>
<keyword evidence="2" id="KW-1185">Reference proteome</keyword>
<evidence type="ECO:0000313" key="2">
    <source>
        <dbReference type="Proteomes" id="UP000295418"/>
    </source>
</evidence>
<dbReference type="Proteomes" id="UP000295418">
    <property type="component" value="Unassembled WGS sequence"/>
</dbReference>
<dbReference type="RefSeq" id="WP_132419009.1">
    <property type="nucleotide sequence ID" value="NZ_SKFG01000016.1"/>
</dbReference>
<reference evidence="1 2" key="1">
    <citation type="submission" date="2019-03" db="EMBL/GenBank/DDBJ databases">
        <authorList>
            <person name="Kim M.K.M."/>
        </authorList>
    </citation>
    <scope>NUCLEOTIDE SEQUENCE [LARGE SCALE GENOMIC DNA]</scope>
    <source>
        <strain evidence="1 2">18JY21-1</strain>
    </source>
</reference>
<gene>
    <name evidence="1" type="ORF">E0485_15710</name>
</gene>
<accession>A0A4R4EA86</accession>
<dbReference type="OrthoDB" id="2654242at2"/>
<sequence>MISVFNTNKKKVFMLFISIILLFVIDAKTFAKDNSSSTTENVVKQWELDLMKLYGLRPFMRDMPKIAPDGTAYMALNNIKANKLSIISFTLDGHINWKKDYDYYDLSQSSYRNFQLDNKGNIYYISVSDKNLTTLHCLKPDGTEKWSRSVINTRTGDKLRPEVLSQINSYSPSIRNRELKAGSERSYHFNVNNDGTVTMLSSSGLTINFVYQIDDQGNILTMKEIKSEGLSAAGIYLIGGKNDFYSQNNYIDFYDTKGNKLFDFKMNENEIAQWHFLQNKSIILVLSELKSIKNKKGEIEQIRLGTRLVGLDPKGNVLWSRKVVDSGTYVSSYLMGDRFYYHLDYRGPNIYEVDPLTGTEKTIIQSDGYHKFQILKPNVELDKSQFTQDSKWLLFESAIDAFDSHEYIINTETGQTVLLTQEPSYAMFSYKDALYFTQLGPDWKLELYKILPKGESFY</sequence>
<comment type="caution">
    <text evidence="1">The sequence shown here is derived from an EMBL/GenBank/DDBJ whole genome shotgun (WGS) entry which is preliminary data.</text>
</comment>
<proteinExistence type="predicted"/>